<keyword evidence="10 12" id="KW-0275">Fatty acid biosynthesis</keyword>
<dbReference type="GO" id="GO:0005789">
    <property type="term" value="C:endoplasmic reticulum membrane"/>
    <property type="evidence" value="ECO:0007669"/>
    <property type="project" value="TreeGrafter"/>
</dbReference>
<dbReference type="Proteomes" id="UP000644660">
    <property type="component" value="Unassembled WGS sequence"/>
</dbReference>
<dbReference type="PANTHER" id="PTHR11157">
    <property type="entry name" value="FATTY ACID ACYL TRANSFERASE-RELATED"/>
    <property type="match status" value="1"/>
</dbReference>
<dbReference type="GO" id="GO:0009922">
    <property type="term" value="F:fatty acid elongase activity"/>
    <property type="evidence" value="ECO:0007669"/>
    <property type="project" value="UniProtKB-EC"/>
</dbReference>
<evidence type="ECO:0000256" key="4">
    <source>
        <dbReference type="ARBA" id="ARBA00022679"/>
    </source>
</evidence>
<dbReference type="GO" id="GO:0019367">
    <property type="term" value="P:fatty acid elongation, saturated fatty acid"/>
    <property type="evidence" value="ECO:0007669"/>
    <property type="project" value="TreeGrafter"/>
</dbReference>
<dbReference type="EC" id="2.3.1.-" evidence="12"/>
<comment type="catalytic activity">
    <reaction evidence="11">
        <text>a very-long-chain acyl-CoA + malonyl-CoA + H(+) = a very-long-chain 3-oxoacyl-CoA + CO2 + CoA</text>
        <dbReference type="Rhea" id="RHEA:32727"/>
        <dbReference type="ChEBI" id="CHEBI:15378"/>
        <dbReference type="ChEBI" id="CHEBI:16526"/>
        <dbReference type="ChEBI" id="CHEBI:57287"/>
        <dbReference type="ChEBI" id="CHEBI:57384"/>
        <dbReference type="ChEBI" id="CHEBI:90725"/>
        <dbReference type="ChEBI" id="CHEBI:90736"/>
        <dbReference type="EC" id="2.3.1.199"/>
    </reaction>
</comment>
<evidence type="ECO:0000256" key="7">
    <source>
        <dbReference type="ARBA" id="ARBA00022989"/>
    </source>
</evidence>
<accession>A0A8H2VFM0</accession>
<keyword evidence="9 12" id="KW-0472">Membrane</keyword>
<feature type="transmembrane region" description="Helical" evidence="12">
    <location>
        <begin position="40"/>
        <end position="58"/>
    </location>
</feature>
<dbReference type="GeneID" id="64857702"/>
<evidence type="ECO:0000256" key="1">
    <source>
        <dbReference type="ARBA" id="ARBA00004141"/>
    </source>
</evidence>
<protein>
    <recommendedName>
        <fullName evidence="12">Elongation of fatty acids protein</fullName>
        <ecNumber evidence="12">2.3.1.-</ecNumber>
    </recommendedName>
</protein>
<dbReference type="InterPro" id="IPR030457">
    <property type="entry name" value="ELO_CS"/>
</dbReference>
<dbReference type="PROSITE" id="PS01188">
    <property type="entry name" value="ELO"/>
    <property type="match status" value="1"/>
</dbReference>
<evidence type="ECO:0000256" key="5">
    <source>
        <dbReference type="ARBA" id="ARBA00022692"/>
    </source>
</evidence>
<name>A0A8H2VFM0_9SACH</name>
<dbReference type="InterPro" id="IPR002076">
    <property type="entry name" value="ELO_fam"/>
</dbReference>
<keyword evidence="3 12" id="KW-0444">Lipid biosynthesis</keyword>
<evidence type="ECO:0000256" key="9">
    <source>
        <dbReference type="ARBA" id="ARBA00023136"/>
    </source>
</evidence>
<keyword evidence="5 12" id="KW-0812">Transmembrane</keyword>
<dbReference type="GO" id="GO:0034625">
    <property type="term" value="P:fatty acid elongation, monounsaturated fatty acid"/>
    <property type="evidence" value="ECO:0007669"/>
    <property type="project" value="TreeGrafter"/>
</dbReference>
<feature type="transmembrane region" description="Helical" evidence="12">
    <location>
        <begin position="210"/>
        <end position="227"/>
    </location>
</feature>
<dbReference type="RefSeq" id="XP_041406540.1">
    <property type="nucleotide sequence ID" value="XM_041550606.1"/>
</dbReference>
<dbReference type="OrthoDB" id="434092at2759"/>
<comment type="similarity">
    <text evidence="2 12">Belongs to the ELO family.</text>
</comment>
<evidence type="ECO:0000313" key="14">
    <source>
        <dbReference type="Proteomes" id="UP000644660"/>
    </source>
</evidence>
<evidence type="ECO:0000256" key="10">
    <source>
        <dbReference type="ARBA" id="ARBA00023160"/>
    </source>
</evidence>
<comment type="subcellular location">
    <subcellularLocation>
        <location evidence="1">Membrane</location>
        <topology evidence="1">Multi-pass membrane protein</topology>
    </subcellularLocation>
</comment>
<reference evidence="13 14" key="1">
    <citation type="submission" date="2020-05" db="EMBL/GenBank/DDBJ databases">
        <authorList>
            <person name="Casaregola S."/>
            <person name="Devillers H."/>
            <person name="Grondin C."/>
        </authorList>
    </citation>
    <scope>NUCLEOTIDE SEQUENCE [LARGE SCALE GENOMIC DNA]</scope>
    <source>
        <strain evidence="13 14">CLIB 1767</strain>
    </source>
</reference>
<evidence type="ECO:0000256" key="2">
    <source>
        <dbReference type="ARBA" id="ARBA00007263"/>
    </source>
</evidence>
<evidence type="ECO:0000256" key="12">
    <source>
        <dbReference type="RuleBase" id="RU361115"/>
    </source>
</evidence>
<organism evidence="13 14">
    <name type="scientific">Maudiozyma barnettii</name>
    <dbReference type="NCBI Taxonomy" id="61262"/>
    <lineage>
        <taxon>Eukaryota</taxon>
        <taxon>Fungi</taxon>
        <taxon>Dikarya</taxon>
        <taxon>Ascomycota</taxon>
        <taxon>Saccharomycotina</taxon>
        <taxon>Saccharomycetes</taxon>
        <taxon>Saccharomycetales</taxon>
        <taxon>Saccharomycetaceae</taxon>
        <taxon>Maudiozyma</taxon>
    </lineage>
</organism>
<keyword evidence="4 12" id="KW-0808">Transferase</keyword>
<feature type="transmembrane region" description="Helical" evidence="12">
    <location>
        <begin position="118"/>
        <end position="138"/>
    </location>
</feature>
<evidence type="ECO:0000256" key="3">
    <source>
        <dbReference type="ARBA" id="ARBA00022516"/>
    </source>
</evidence>
<keyword evidence="8 12" id="KW-0443">Lipid metabolism</keyword>
<dbReference type="GO" id="GO:0042761">
    <property type="term" value="P:very long-chain fatty acid biosynthetic process"/>
    <property type="evidence" value="ECO:0007669"/>
    <property type="project" value="TreeGrafter"/>
</dbReference>
<dbReference type="Pfam" id="PF01151">
    <property type="entry name" value="ELO"/>
    <property type="match status" value="1"/>
</dbReference>
<dbReference type="PANTHER" id="PTHR11157:SF134">
    <property type="entry name" value="ELONGATION OF FATTY ACIDS PROTEIN 1-RELATED"/>
    <property type="match status" value="1"/>
</dbReference>
<feature type="transmembrane region" description="Helical" evidence="12">
    <location>
        <begin position="177"/>
        <end position="198"/>
    </location>
</feature>
<dbReference type="GO" id="GO:0034626">
    <property type="term" value="P:fatty acid elongation, polyunsaturated fatty acid"/>
    <property type="evidence" value="ECO:0007669"/>
    <property type="project" value="TreeGrafter"/>
</dbReference>
<comment type="catalytic activity">
    <reaction evidence="12">
        <text>an acyl-CoA + malonyl-CoA + H(+) = a 3-oxoacyl-CoA + CO2 + CoA</text>
        <dbReference type="Rhea" id="RHEA:50252"/>
        <dbReference type="ChEBI" id="CHEBI:15378"/>
        <dbReference type="ChEBI" id="CHEBI:16526"/>
        <dbReference type="ChEBI" id="CHEBI:57287"/>
        <dbReference type="ChEBI" id="CHEBI:57384"/>
        <dbReference type="ChEBI" id="CHEBI:58342"/>
        <dbReference type="ChEBI" id="CHEBI:90726"/>
    </reaction>
    <physiologicalReaction direction="left-to-right" evidence="12">
        <dbReference type="Rhea" id="RHEA:50253"/>
    </physiologicalReaction>
</comment>
<sequence>MILWDHFNNLAINLTNGKFKPSEFIFIKDSDVFMSEVHNVLLVILLYYIIIFGGRFLLKNTKPLKLTLLVKFHNLFLTIISLILLLLILEELIPIIKTYGLFYSICNVNAWTPRLRTLYYINYLIKFWEFIDTFFLVLKHKKLTFLHTYHHGATALLCYTQLFGGTAIAWVPITLNLTVHVIMYWYYFLSTCGIKVWWKEWVTRLQIIQFIFDVSFIFFTTYTKFIYLYLKDSGLPYCGDCAGTMNAMYWGASILSSYLVLFIFFYEDHYTHKNKNKKLGKKLDSTTNGNINNKKSQ</sequence>
<comment type="caution">
    <text evidence="13">The sequence shown here is derived from an EMBL/GenBank/DDBJ whole genome shotgun (WGS) entry which is preliminary data.</text>
</comment>
<keyword evidence="7 12" id="KW-1133">Transmembrane helix</keyword>
<feature type="transmembrane region" description="Helical" evidence="12">
    <location>
        <begin position="70"/>
        <end position="89"/>
    </location>
</feature>
<dbReference type="GO" id="GO:0030148">
    <property type="term" value="P:sphingolipid biosynthetic process"/>
    <property type="evidence" value="ECO:0007669"/>
    <property type="project" value="TreeGrafter"/>
</dbReference>
<feature type="transmembrane region" description="Helical" evidence="12">
    <location>
        <begin position="247"/>
        <end position="266"/>
    </location>
</feature>
<keyword evidence="14" id="KW-1185">Reference proteome</keyword>
<evidence type="ECO:0000256" key="6">
    <source>
        <dbReference type="ARBA" id="ARBA00022832"/>
    </source>
</evidence>
<dbReference type="AlphaFoldDB" id="A0A8H2VFM0"/>
<dbReference type="EMBL" id="CAEFZW010000004">
    <property type="protein sequence ID" value="CAB4254696.1"/>
    <property type="molecule type" value="Genomic_DNA"/>
</dbReference>
<evidence type="ECO:0000313" key="13">
    <source>
        <dbReference type="EMBL" id="CAB4254696.1"/>
    </source>
</evidence>
<evidence type="ECO:0000256" key="8">
    <source>
        <dbReference type="ARBA" id="ARBA00023098"/>
    </source>
</evidence>
<gene>
    <name evidence="13" type="ORF">KABA2_04S12232</name>
</gene>
<proteinExistence type="inferred from homology"/>
<keyword evidence="6 12" id="KW-0276">Fatty acid metabolism</keyword>
<evidence type="ECO:0000256" key="11">
    <source>
        <dbReference type="ARBA" id="ARBA00047375"/>
    </source>
</evidence>